<sequence>MEGLLILFLIAFVLFMVVRMIFALLEYRKTKDKKRFQAKAFFWIGLILIFTNLFNIVIEGDMGGWFMLLVGVVFTIQGISLNKRQQSEAEERKSS</sequence>
<proteinExistence type="predicted"/>
<name>A0A1G6MKS2_9BACL</name>
<dbReference type="EMBL" id="FMZA01000010">
    <property type="protein sequence ID" value="SDC55817.1"/>
    <property type="molecule type" value="Genomic_DNA"/>
</dbReference>
<evidence type="ECO:0008006" key="4">
    <source>
        <dbReference type="Google" id="ProtNLM"/>
    </source>
</evidence>
<dbReference type="Proteomes" id="UP000199387">
    <property type="component" value="Unassembled WGS sequence"/>
</dbReference>
<keyword evidence="3" id="KW-1185">Reference proteome</keyword>
<protein>
    <recommendedName>
        <fullName evidence="4">YtpI-like protein</fullName>
    </recommendedName>
</protein>
<gene>
    <name evidence="2" type="ORF">SAMN04488112_11019</name>
</gene>
<accession>A0A1G6MKS2</accession>
<feature type="transmembrane region" description="Helical" evidence="1">
    <location>
        <begin position="6"/>
        <end position="28"/>
    </location>
</feature>
<dbReference type="AlphaFoldDB" id="A0A1G6MKS2"/>
<feature type="transmembrane region" description="Helical" evidence="1">
    <location>
        <begin position="40"/>
        <end position="58"/>
    </location>
</feature>
<keyword evidence="1" id="KW-0812">Transmembrane</keyword>
<evidence type="ECO:0000256" key="1">
    <source>
        <dbReference type="SAM" id="Phobius"/>
    </source>
</evidence>
<keyword evidence="1" id="KW-0472">Membrane</keyword>
<reference evidence="2 3" key="1">
    <citation type="submission" date="2016-10" db="EMBL/GenBank/DDBJ databases">
        <authorList>
            <person name="de Groot N.N."/>
        </authorList>
    </citation>
    <scope>NUCLEOTIDE SEQUENCE [LARGE SCALE GENOMIC DNA]</scope>
    <source>
        <strain evidence="2 3">DSM 45514</strain>
    </source>
</reference>
<dbReference type="RefSeq" id="WP_091569821.1">
    <property type="nucleotide sequence ID" value="NZ_FMZA01000010.1"/>
</dbReference>
<evidence type="ECO:0000313" key="3">
    <source>
        <dbReference type="Proteomes" id="UP000199387"/>
    </source>
</evidence>
<feature type="transmembrane region" description="Helical" evidence="1">
    <location>
        <begin position="64"/>
        <end position="82"/>
    </location>
</feature>
<organism evidence="2 3">
    <name type="scientific">Melghirimyces thermohalophilus</name>
    <dbReference type="NCBI Taxonomy" id="1236220"/>
    <lineage>
        <taxon>Bacteria</taxon>
        <taxon>Bacillati</taxon>
        <taxon>Bacillota</taxon>
        <taxon>Bacilli</taxon>
        <taxon>Bacillales</taxon>
        <taxon>Thermoactinomycetaceae</taxon>
        <taxon>Melghirimyces</taxon>
    </lineage>
</organism>
<evidence type="ECO:0000313" key="2">
    <source>
        <dbReference type="EMBL" id="SDC55817.1"/>
    </source>
</evidence>
<keyword evidence="1" id="KW-1133">Transmembrane helix</keyword>